<proteinExistence type="inferred from homology"/>
<reference evidence="9 10" key="1">
    <citation type="submission" date="2019-02" db="EMBL/GenBank/DDBJ databases">
        <title>Genome sequencing of the rare red list fungi Bondarzewia mesenterica.</title>
        <authorList>
            <person name="Buettner E."/>
            <person name="Kellner H."/>
        </authorList>
    </citation>
    <scope>NUCLEOTIDE SEQUENCE [LARGE SCALE GENOMIC DNA]</scope>
    <source>
        <strain evidence="9 10">DSM 108281</strain>
    </source>
</reference>
<dbReference type="EMBL" id="SGPL01000005">
    <property type="protein sequence ID" value="THH21250.1"/>
    <property type="molecule type" value="Genomic_DNA"/>
</dbReference>
<evidence type="ECO:0000256" key="2">
    <source>
        <dbReference type="ARBA" id="ARBA00010790"/>
    </source>
</evidence>
<evidence type="ECO:0000256" key="3">
    <source>
        <dbReference type="ARBA" id="ARBA00022630"/>
    </source>
</evidence>
<comment type="caution">
    <text evidence="9">The sequence shown here is derived from an EMBL/GenBank/DDBJ whole genome shotgun (WGS) entry which is preliminary data.</text>
</comment>
<evidence type="ECO:0000256" key="6">
    <source>
        <dbReference type="ARBA" id="ARBA00023002"/>
    </source>
</evidence>
<dbReference type="PANTHER" id="PTHR11552">
    <property type="entry name" value="GLUCOSE-METHANOL-CHOLINE GMC OXIDOREDUCTASE"/>
    <property type="match status" value="1"/>
</dbReference>
<evidence type="ECO:0000259" key="8">
    <source>
        <dbReference type="PROSITE" id="PS00623"/>
    </source>
</evidence>
<dbReference type="SUPFAM" id="SSF51905">
    <property type="entry name" value="FAD/NAD(P)-binding domain"/>
    <property type="match status" value="1"/>
</dbReference>
<dbReference type="GO" id="GO:0016614">
    <property type="term" value="F:oxidoreductase activity, acting on CH-OH group of donors"/>
    <property type="evidence" value="ECO:0007669"/>
    <property type="project" value="InterPro"/>
</dbReference>
<dbReference type="Pfam" id="PF05199">
    <property type="entry name" value="GMC_oxred_C"/>
    <property type="match status" value="1"/>
</dbReference>
<keyword evidence="5 7" id="KW-0274">FAD</keyword>
<keyword evidence="10" id="KW-1185">Reference proteome</keyword>
<dbReference type="Gene3D" id="3.50.50.60">
    <property type="entry name" value="FAD/NAD(P)-binding domain"/>
    <property type="match status" value="1"/>
</dbReference>
<gene>
    <name evidence="9" type="ORF">EW146_g259</name>
</gene>
<keyword evidence="4" id="KW-0732">Signal</keyword>
<dbReference type="InterPro" id="IPR036188">
    <property type="entry name" value="FAD/NAD-bd_sf"/>
</dbReference>
<evidence type="ECO:0000256" key="4">
    <source>
        <dbReference type="ARBA" id="ARBA00022729"/>
    </source>
</evidence>
<dbReference type="OrthoDB" id="269227at2759"/>
<dbReference type="PANTHER" id="PTHR11552:SF201">
    <property type="entry name" value="GLUCOSE-METHANOL-CHOLINE OXIDOREDUCTASE N-TERMINAL DOMAIN-CONTAINING PROTEIN"/>
    <property type="match status" value="1"/>
</dbReference>
<protein>
    <recommendedName>
        <fullName evidence="8">Glucose-methanol-choline oxidoreductase N-terminal domain-containing protein</fullName>
    </recommendedName>
</protein>
<evidence type="ECO:0000256" key="7">
    <source>
        <dbReference type="RuleBase" id="RU003968"/>
    </source>
</evidence>
<comment type="cofactor">
    <cofactor evidence="1">
        <name>FAD</name>
        <dbReference type="ChEBI" id="CHEBI:57692"/>
    </cofactor>
</comment>
<dbReference type="GO" id="GO:0050660">
    <property type="term" value="F:flavin adenine dinucleotide binding"/>
    <property type="evidence" value="ECO:0007669"/>
    <property type="project" value="InterPro"/>
</dbReference>
<dbReference type="Pfam" id="PF00732">
    <property type="entry name" value="GMC_oxred_N"/>
    <property type="match status" value="1"/>
</dbReference>
<dbReference type="Proteomes" id="UP000310158">
    <property type="component" value="Unassembled WGS sequence"/>
</dbReference>
<dbReference type="InterPro" id="IPR000172">
    <property type="entry name" value="GMC_OxRdtase_N"/>
</dbReference>
<keyword evidence="3 7" id="KW-0285">Flavoprotein</keyword>
<dbReference type="PROSITE" id="PS00623">
    <property type="entry name" value="GMC_OXRED_1"/>
    <property type="match status" value="1"/>
</dbReference>
<accession>A0A4S4MDV0</accession>
<evidence type="ECO:0000256" key="1">
    <source>
        <dbReference type="ARBA" id="ARBA00001974"/>
    </source>
</evidence>
<dbReference type="Gene3D" id="3.30.560.10">
    <property type="entry name" value="Glucose Oxidase, domain 3"/>
    <property type="match status" value="1"/>
</dbReference>
<evidence type="ECO:0000256" key="5">
    <source>
        <dbReference type="ARBA" id="ARBA00022827"/>
    </source>
</evidence>
<comment type="similarity">
    <text evidence="2 7">Belongs to the GMC oxidoreductase family.</text>
</comment>
<evidence type="ECO:0000313" key="9">
    <source>
        <dbReference type="EMBL" id="THH21250.1"/>
    </source>
</evidence>
<organism evidence="9 10">
    <name type="scientific">Bondarzewia mesenterica</name>
    <dbReference type="NCBI Taxonomy" id="1095465"/>
    <lineage>
        <taxon>Eukaryota</taxon>
        <taxon>Fungi</taxon>
        <taxon>Dikarya</taxon>
        <taxon>Basidiomycota</taxon>
        <taxon>Agaricomycotina</taxon>
        <taxon>Agaricomycetes</taxon>
        <taxon>Russulales</taxon>
        <taxon>Bondarzewiaceae</taxon>
        <taxon>Bondarzewia</taxon>
    </lineage>
</organism>
<feature type="domain" description="Glucose-methanol-choline oxidoreductase N-terminal" evidence="8">
    <location>
        <begin position="213"/>
        <end position="236"/>
    </location>
</feature>
<evidence type="ECO:0000313" key="10">
    <source>
        <dbReference type="Proteomes" id="UP000310158"/>
    </source>
</evidence>
<keyword evidence="6" id="KW-0560">Oxidoreductase</keyword>
<dbReference type="SUPFAM" id="SSF54373">
    <property type="entry name" value="FAD-linked reductases, C-terminal domain"/>
    <property type="match status" value="1"/>
</dbReference>
<name>A0A4S4MDV0_9AGAM</name>
<dbReference type="InterPro" id="IPR007867">
    <property type="entry name" value="GMC_OxRtase_C"/>
</dbReference>
<dbReference type="InterPro" id="IPR012132">
    <property type="entry name" value="GMC_OxRdtase"/>
</dbReference>
<dbReference type="AlphaFoldDB" id="A0A4S4MDV0"/>
<sequence>MFHIFSSSLFELHWALYTGIRSSSSPISSDSDLLDPRALTRNVSCINVSPMQSDVAISTRAPMKSRSLFLKVLRCTEETDQLTSVPMSLSQMCFLRRVAFSILFSTATSVALQDCSQSSTSGSGTNAQTFAAIKYDYLIIGGGTAGLALASRLAENEKFQVGVIEAGTFHQNDPLIDIPAYVGQASGNPLYDWNFVTVPQPGANGRSIAMPRGKLLGGSSGLNSMAWTRASKPEYDAWQSFAEGGTWDWDNIVPYMQKSTSVFPNQANSTFGVSAAAYDPLDEGFDGPVSASFNNWYSDPFPVYIEALNAIGIETNANADNGTNSGIANARSDVNRSLGSRSYAAPTYYCRSANQKNFQVLMQAQATKVLLKSVREGNGDEFEAVGVQFVSNSRTFVAQATKEIILSAGVFQSPQLLELSGIGNKTLLEGLGINTLIDLPEVGENLQDHLFAAVQYELKPGLVTFDELRINATFAAEQAALYNTTHSGVLAATDSALAFLPLDLFLDKEDVQSILNTFDEVVAESKPSPFQKMQYDVQREWIEQGTVPQVELIMWSHGVVAPAANKSYITVFAGGLHINTSVALAHPVINPAWLSNDFDLKIVLEALKVAQGLGSVEAITSIAEVVTSPPPDVQGDTALSTYIRETVGSAQHPMGTAAMGPKALGGKCVVDGNLKVYGTTNLRVCDASIFPISIGTHLQSTVYAIAEKASHFNDPYLWERMLTFSTLAGRRYQGGAYLSIVR</sequence>